<dbReference type="EMBL" id="BJUG01000004">
    <property type="protein sequence ID" value="GEK36742.1"/>
    <property type="molecule type" value="Genomic_DNA"/>
</dbReference>
<evidence type="ECO:0000313" key="2">
    <source>
        <dbReference type="EMBL" id="GEK36742.1"/>
    </source>
</evidence>
<dbReference type="AlphaFoldDB" id="A0A510WC18"/>
<feature type="transmembrane region" description="Helical" evidence="1">
    <location>
        <begin position="57"/>
        <end position="74"/>
    </location>
</feature>
<reference evidence="2 3" key="1">
    <citation type="submission" date="2019-07" db="EMBL/GenBank/DDBJ databases">
        <title>Whole genome shotgun sequence of Enterococcus thailandicus NBRC 101867.</title>
        <authorList>
            <person name="Hosoyama A."/>
            <person name="Uohara A."/>
            <person name="Ohji S."/>
            <person name="Ichikawa N."/>
        </authorList>
    </citation>
    <scope>NUCLEOTIDE SEQUENCE [LARGE SCALE GENOMIC DNA]</scope>
    <source>
        <strain evidence="2 3">NBRC 101867</strain>
    </source>
</reference>
<sequence>MKNRNLLVISIILILGSNIGFVTLSDPPKSIWITLVFIGSCLFLYTCIKYGLTLKKLLIFTFLIIATFLVSNFFLNISALLVYFVNSLVGSLLIYSLEKT</sequence>
<evidence type="ECO:0000256" key="1">
    <source>
        <dbReference type="SAM" id="Phobius"/>
    </source>
</evidence>
<comment type="caution">
    <text evidence="2">The sequence shown here is derived from an EMBL/GenBank/DDBJ whole genome shotgun (WGS) entry which is preliminary data.</text>
</comment>
<feature type="transmembrane region" description="Helical" evidence="1">
    <location>
        <begin position="30"/>
        <end position="48"/>
    </location>
</feature>
<name>A0A510WC18_ENTTH</name>
<dbReference type="Proteomes" id="UP000321361">
    <property type="component" value="Unassembled WGS sequence"/>
</dbReference>
<evidence type="ECO:0000313" key="3">
    <source>
        <dbReference type="Proteomes" id="UP000321361"/>
    </source>
</evidence>
<keyword evidence="1" id="KW-0812">Transmembrane</keyword>
<keyword evidence="1" id="KW-0472">Membrane</keyword>
<protein>
    <submittedName>
        <fullName evidence="2">Uncharacterized protein</fullName>
    </submittedName>
</protein>
<proteinExistence type="predicted"/>
<accession>A0A510WC18</accession>
<keyword evidence="1" id="KW-1133">Transmembrane helix</keyword>
<gene>
    <name evidence="2" type="ORF">ETH01_10290</name>
</gene>
<organism evidence="2 3">
    <name type="scientific">Enterococcus thailandicus</name>
    <dbReference type="NCBI Taxonomy" id="417368"/>
    <lineage>
        <taxon>Bacteria</taxon>
        <taxon>Bacillati</taxon>
        <taxon>Bacillota</taxon>
        <taxon>Bacilli</taxon>
        <taxon>Lactobacillales</taxon>
        <taxon>Enterococcaceae</taxon>
        <taxon>Enterococcus</taxon>
    </lineage>
</organism>
<feature type="transmembrane region" description="Helical" evidence="1">
    <location>
        <begin position="7"/>
        <end position="24"/>
    </location>
</feature>